<evidence type="ECO:0000256" key="14">
    <source>
        <dbReference type="SAM" id="Phobius"/>
    </source>
</evidence>
<feature type="domain" description="Protein kinase" evidence="16">
    <location>
        <begin position="437"/>
        <end position="494"/>
    </location>
</feature>
<dbReference type="InterPro" id="IPR045274">
    <property type="entry name" value="WAK-like"/>
</dbReference>
<keyword evidence="2" id="KW-0723">Serine/threonine-protein kinase</keyword>
<dbReference type="Gene3D" id="3.30.200.20">
    <property type="entry name" value="Phosphorylase Kinase, domain 1"/>
    <property type="match status" value="1"/>
</dbReference>
<dbReference type="GO" id="GO:0007166">
    <property type="term" value="P:cell surface receptor signaling pathway"/>
    <property type="evidence" value="ECO:0007669"/>
    <property type="project" value="InterPro"/>
</dbReference>
<dbReference type="Proteomes" id="UP001295469">
    <property type="component" value="Chromosome A07"/>
</dbReference>
<evidence type="ECO:0000313" key="17">
    <source>
        <dbReference type="EMBL" id="CAF2207987.1"/>
    </source>
</evidence>
<evidence type="ECO:0000256" key="7">
    <source>
        <dbReference type="ARBA" id="ARBA00022741"/>
    </source>
</evidence>
<keyword evidence="10 14" id="KW-1133">Transmembrane helix</keyword>
<gene>
    <name evidence="17" type="ORF">DARMORV10_A07P44690.1</name>
</gene>
<evidence type="ECO:0000256" key="15">
    <source>
        <dbReference type="SAM" id="SignalP"/>
    </source>
</evidence>
<dbReference type="GO" id="GO:0004674">
    <property type="term" value="F:protein serine/threonine kinase activity"/>
    <property type="evidence" value="ECO:0007669"/>
    <property type="project" value="UniProtKB-KW"/>
</dbReference>
<protein>
    <submittedName>
        <fullName evidence="17">(rape) hypothetical protein</fullName>
    </submittedName>
</protein>
<dbReference type="InterPro" id="IPR013695">
    <property type="entry name" value="WAK"/>
</dbReference>
<dbReference type="Pfam" id="PF13947">
    <property type="entry name" value="GUB_WAK_bind"/>
    <property type="match status" value="1"/>
</dbReference>
<dbReference type="AlphaFoldDB" id="A0A816ZQR5"/>
<keyword evidence="6 15" id="KW-0732">Signal</keyword>
<evidence type="ECO:0000256" key="6">
    <source>
        <dbReference type="ARBA" id="ARBA00022729"/>
    </source>
</evidence>
<evidence type="ECO:0000256" key="8">
    <source>
        <dbReference type="ARBA" id="ARBA00022777"/>
    </source>
</evidence>
<dbReference type="PROSITE" id="PS01187">
    <property type="entry name" value="EGF_CA"/>
    <property type="match status" value="1"/>
</dbReference>
<keyword evidence="7" id="KW-0547">Nucleotide-binding</keyword>
<accession>A0A816ZQR5</accession>
<dbReference type="InterPro" id="IPR018097">
    <property type="entry name" value="EGF_Ca-bd_CS"/>
</dbReference>
<evidence type="ECO:0000256" key="10">
    <source>
        <dbReference type="ARBA" id="ARBA00022989"/>
    </source>
</evidence>
<name>A0A816ZQR5_BRANA</name>
<evidence type="ECO:0000256" key="4">
    <source>
        <dbReference type="ARBA" id="ARBA00022679"/>
    </source>
</evidence>
<keyword evidence="4" id="KW-0808">Transferase</keyword>
<organism evidence="17">
    <name type="scientific">Brassica napus</name>
    <name type="common">Rape</name>
    <dbReference type="NCBI Taxonomy" id="3708"/>
    <lineage>
        <taxon>Eukaryota</taxon>
        <taxon>Viridiplantae</taxon>
        <taxon>Streptophyta</taxon>
        <taxon>Embryophyta</taxon>
        <taxon>Tracheophyta</taxon>
        <taxon>Spermatophyta</taxon>
        <taxon>Magnoliopsida</taxon>
        <taxon>eudicotyledons</taxon>
        <taxon>Gunneridae</taxon>
        <taxon>Pentapetalae</taxon>
        <taxon>rosids</taxon>
        <taxon>malvids</taxon>
        <taxon>Brassicales</taxon>
        <taxon>Brassicaceae</taxon>
        <taxon>Brassiceae</taxon>
        <taxon>Brassica</taxon>
    </lineage>
</organism>
<dbReference type="Gene3D" id="2.10.25.10">
    <property type="entry name" value="Laminin"/>
    <property type="match status" value="1"/>
</dbReference>
<dbReference type="Pfam" id="PF08488">
    <property type="entry name" value="WAK"/>
    <property type="match status" value="1"/>
</dbReference>
<dbReference type="PANTHER" id="PTHR27005">
    <property type="entry name" value="WALL-ASSOCIATED RECEPTOR KINASE-LIKE 21"/>
    <property type="match status" value="1"/>
</dbReference>
<feature type="transmembrane region" description="Helical" evidence="14">
    <location>
        <begin position="362"/>
        <end position="387"/>
    </location>
</feature>
<dbReference type="InterPro" id="IPR011009">
    <property type="entry name" value="Kinase-like_dom_sf"/>
</dbReference>
<sequence>MRTSFLWILLPLLLLLNLADLPVSRSTCPRRCGEIDIPHPFGIGEGCYLNSWYEIKCDHINTSLSPVPVLSVIDKEEEVVKITPYSISIKHSIASKGCSSDGEEELESLLNLTGTPFYFDQSNTLIAAGCGITASLTNVEPVVAGCNSRCGKKSRTPTQDFLALDECITTYSSDAEDCRKRSTADEKSCSGIGCCAANIPGGRQQIVGVRIDSTTTTSGGCKVAFLTDEDYLLSNGSDAQRIHSKGNAMVLLGWLISTSNPSFFDSLGCHTKKEYRQADNQFGITYGINCTCENYSSFSTYGICECTTGYRGDPYVVGGCKDINECLEGKDENGNPVRCTDPICVNLQGGYECVYESQRRRVIAIGVGSSFGSLIFVAGIYLAYRFIRKQRRLNQKKKFFKRNGGLLLEQQLTSTQGKVEYTKVFTSKELEKATENFSLNRILGQGGQGTVYKGMLVDGRIVAVKKSKVVDEDKLEEFINEVVILSQINHTGTS</sequence>
<dbReference type="SUPFAM" id="SSF56112">
    <property type="entry name" value="Protein kinase-like (PK-like)"/>
    <property type="match status" value="1"/>
</dbReference>
<evidence type="ECO:0000259" key="16">
    <source>
        <dbReference type="PROSITE" id="PS50011"/>
    </source>
</evidence>
<comment type="subcellular location">
    <subcellularLocation>
        <location evidence="1">Membrane</location>
        <topology evidence="1">Single-pass type I membrane protein</topology>
    </subcellularLocation>
</comment>
<dbReference type="GO" id="GO:0016020">
    <property type="term" value="C:membrane"/>
    <property type="evidence" value="ECO:0007669"/>
    <property type="project" value="UniProtKB-SubCell"/>
</dbReference>
<keyword evidence="12" id="KW-1015">Disulfide bond</keyword>
<evidence type="ECO:0000256" key="2">
    <source>
        <dbReference type="ARBA" id="ARBA00022527"/>
    </source>
</evidence>
<dbReference type="GO" id="GO:0005509">
    <property type="term" value="F:calcium ion binding"/>
    <property type="evidence" value="ECO:0007669"/>
    <property type="project" value="InterPro"/>
</dbReference>
<keyword evidence="3" id="KW-0597">Phosphoprotein</keyword>
<keyword evidence="13" id="KW-0325">Glycoprotein</keyword>
<dbReference type="InterPro" id="IPR025287">
    <property type="entry name" value="WAK_GUB"/>
</dbReference>
<dbReference type="GO" id="GO:0030247">
    <property type="term" value="F:polysaccharide binding"/>
    <property type="evidence" value="ECO:0007669"/>
    <property type="project" value="InterPro"/>
</dbReference>
<keyword evidence="8" id="KW-0418">Kinase</keyword>
<dbReference type="EMBL" id="HG994361">
    <property type="protein sequence ID" value="CAF2207987.1"/>
    <property type="molecule type" value="Genomic_DNA"/>
</dbReference>
<evidence type="ECO:0000256" key="13">
    <source>
        <dbReference type="ARBA" id="ARBA00023180"/>
    </source>
</evidence>
<evidence type="ECO:0000256" key="1">
    <source>
        <dbReference type="ARBA" id="ARBA00004479"/>
    </source>
</evidence>
<dbReference type="InterPro" id="IPR000719">
    <property type="entry name" value="Prot_kinase_dom"/>
</dbReference>
<proteinExistence type="predicted"/>
<keyword evidence="11 14" id="KW-0472">Membrane</keyword>
<feature type="chain" id="PRO_5032903711" evidence="15">
    <location>
        <begin position="20"/>
        <end position="494"/>
    </location>
</feature>
<dbReference type="PANTHER" id="PTHR27005:SF515">
    <property type="entry name" value="WALL-ASSOCIATED RECEPTOR KINASE-LIKE 10-RELATED"/>
    <property type="match status" value="1"/>
</dbReference>
<evidence type="ECO:0000256" key="3">
    <source>
        <dbReference type="ARBA" id="ARBA00022553"/>
    </source>
</evidence>
<evidence type="ECO:0000256" key="12">
    <source>
        <dbReference type="ARBA" id="ARBA00023157"/>
    </source>
</evidence>
<evidence type="ECO:0000256" key="11">
    <source>
        <dbReference type="ARBA" id="ARBA00023136"/>
    </source>
</evidence>
<dbReference type="PROSITE" id="PS50011">
    <property type="entry name" value="PROTEIN_KINASE_DOM"/>
    <property type="match status" value="1"/>
</dbReference>
<dbReference type="GO" id="GO:0005524">
    <property type="term" value="F:ATP binding"/>
    <property type="evidence" value="ECO:0007669"/>
    <property type="project" value="UniProtKB-KW"/>
</dbReference>
<keyword evidence="9" id="KW-0067">ATP-binding</keyword>
<feature type="signal peptide" evidence="15">
    <location>
        <begin position="1"/>
        <end position="19"/>
    </location>
</feature>
<keyword evidence="5 14" id="KW-0812">Transmembrane</keyword>
<evidence type="ECO:0000256" key="9">
    <source>
        <dbReference type="ARBA" id="ARBA00022840"/>
    </source>
</evidence>
<evidence type="ECO:0000256" key="5">
    <source>
        <dbReference type="ARBA" id="ARBA00022692"/>
    </source>
</evidence>
<reference evidence="17" key="1">
    <citation type="submission" date="2021-01" db="EMBL/GenBank/DDBJ databases">
        <authorList>
            <consortium name="Genoscope - CEA"/>
            <person name="William W."/>
        </authorList>
    </citation>
    <scope>NUCLEOTIDE SEQUENCE</scope>
</reference>